<dbReference type="PANTHER" id="PTHR13802:SF59">
    <property type="entry name" value="SUSHI DOMAIN-CONTAINING PROTEIN 2"/>
    <property type="match status" value="1"/>
</dbReference>
<keyword evidence="3" id="KW-1185">Reference proteome</keyword>
<protein>
    <submittedName>
        <fullName evidence="4">Sushi, nidogen and EGF-like domain-containing protein 1</fullName>
    </submittedName>
</protein>
<evidence type="ECO:0000259" key="2">
    <source>
        <dbReference type="PROSITE" id="PS51220"/>
    </source>
</evidence>
<dbReference type="InterPro" id="IPR003886">
    <property type="entry name" value="NIDO_dom"/>
</dbReference>
<dbReference type="PANTHER" id="PTHR13802">
    <property type="entry name" value="MUCIN 4-RELATED"/>
    <property type="match status" value="1"/>
</dbReference>
<evidence type="ECO:0000256" key="1">
    <source>
        <dbReference type="SAM" id="SignalP"/>
    </source>
</evidence>
<dbReference type="AlphaFoldDB" id="A0A8J1L810"/>
<feature type="chain" id="PRO_5035286638" evidence="1">
    <location>
        <begin position="23"/>
        <end position="241"/>
    </location>
</feature>
<evidence type="ECO:0000313" key="3">
    <source>
        <dbReference type="Proteomes" id="UP000186698"/>
    </source>
</evidence>
<accession>A0A8J1L810</accession>
<name>A0A8J1L810_XENLA</name>
<evidence type="ECO:0000313" key="4">
    <source>
        <dbReference type="RefSeq" id="XP_041425681.1"/>
    </source>
</evidence>
<sequence length="241" mass="26951">MDLCYISKIFLLAYIALQGTAAKNGLLYEYGNATDSLSKNEDYGSVAIKFTVNFPLFGNTYSSLYLCNKGLLTFTASYCVYATADFPIKGSVPFIAPFWADLYNVLSGDIYYRQSNDSTLLANVTKDINKYFPEVTFSAKWVFITTWDKVPRFPGAASQANTFQVVLATDGTSSFVLFNYAIIQWSFLAVAGLNSGNITGYYQLNKPKEISFNWTNSSNVNYPGRWAFKVDKSQPEGMYES</sequence>
<feature type="signal peptide" evidence="1">
    <location>
        <begin position="1"/>
        <end position="22"/>
    </location>
</feature>
<dbReference type="OrthoDB" id="6236007at2759"/>
<feature type="domain" description="NIDO" evidence="2">
    <location>
        <begin position="97"/>
        <end position="233"/>
    </location>
</feature>
<gene>
    <name evidence="4" type="primary">LOC121395659</name>
</gene>
<dbReference type="Pfam" id="PF06119">
    <property type="entry name" value="NIDO"/>
    <property type="match status" value="1"/>
</dbReference>
<dbReference type="Proteomes" id="UP000186698">
    <property type="component" value="Chromosome 7L"/>
</dbReference>
<dbReference type="PROSITE" id="PS51220">
    <property type="entry name" value="NIDO"/>
    <property type="match status" value="1"/>
</dbReference>
<dbReference type="KEGG" id="xla:121395659"/>
<dbReference type="InterPro" id="IPR051495">
    <property type="entry name" value="Epithelial_Barrier/Signaling"/>
</dbReference>
<dbReference type="GO" id="GO:0007160">
    <property type="term" value="P:cell-matrix adhesion"/>
    <property type="evidence" value="ECO:0007669"/>
    <property type="project" value="InterPro"/>
</dbReference>
<proteinExistence type="predicted"/>
<dbReference type="RefSeq" id="XP_041425681.1">
    <property type="nucleotide sequence ID" value="XM_041569747.1"/>
</dbReference>
<dbReference type="SMART" id="SM00539">
    <property type="entry name" value="NIDO"/>
    <property type="match status" value="1"/>
</dbReference>
<keyword evidence="1" id="KW-0732">Signal</keyword>
<reference evidence="4" key="1">
    <citation type="submission" date="2025-08" db="UniProtKB">
        <authorList>
            <consortium name="RefSeq"/>
        </authorList>
    </citation>
    <scope>IDENTIFICATION</scope>
    <source>
        <strain evidence="4">J_2021</strain>
        <tissue evidence="4">Erythrocytes</tissue>
    </source>
</reference>
<dbReference type="GeneID" id="121395659"/>
<organism evidence="3 4">
    <name type="scientific">Xenopus laevis</name>
    <name type="common">African clawed frog</name>
    <dbReference type="NCBI Taxonomy" id="8355"/>
    <lineage>
        <taxon>Eukaryota</taxon>
        <taxon>Metazoa</taxon>
        <taxon>Chordata</taxon>
        <taxon>Craniata</taxon>
        <taxon>Vertebrata</taxon>
        <taxon>Euteleostomi</taxon>
        <taxon>Amphibia</taxon>
        <taxon>Batrachia</taxon>
        <taxon>Anura</taxon>
        <taxon>Pipoidea</taxon>
        <taxon>Pipidae</taxon>
        <taxon>Xenopodinae</taxon>
        <taxon>Xenopus</taxon>
        <taxon>Xenopus</taxon>
    </lineage>
</organism>